<keyword evidence="1" id="KW-1133">Transmembrane helix</keyword>
<feature type="transmembrane region" description="Helical" evidence="1">
    <location>
        <begin position="102"/>
        <end position="121"/>
    </location>
</feature>
<evidence type="ECO:0000256" key="1">
    <source>
        <dbReference type="SAM" id="Phobius"/>
    </source>
</evidence>
<gene>
    <name evidence="2" type="ORF">H9650_01455</name>
</gene>
<protein>
    <submittedName>
        <fullName evidence="2">Uncharacterized protein</fullName>
    </submittedName>
</protein>
<evidence type="ECO:0000313" key="3">
    <source>
        <dbReference type="Proteomes" id="UP000640786"/>
    </source>
</evidence>
<keyword evidence="1" id="KW-0472">Membrane</keyword>
<sequence length="249" mass="28173">MIRGRKTKWAIPILAIISIEIFYIIILITGSSISNVFWEGTYMPTLLSFIPLALILIIYFSWMKKWSFYGFNLQLKSESLVFFLPLILVIVILSNQDFSKESFLMTTFLIAYAILISFVLLGIFIGIVVTTLLPLGNIAAILASGILYSQDGWFLLLTGNNLTETSVHIVLCFLLGIVLAQVFVITRNLYPLFVFQSLFSLINTMGIESFNLWREGLVISFLAVTVIFLCFSIRKDESLVSRSFNESTL</sequence>
<feature type="transmembrane region" description="Helical" evidence="1">
    <location>
        <begin position="216"/>
        <end position="233"/>
    </location>
</feature>
<name>A0ABR8R4Q3_9BACI</name>
<feature type="transmembrane region" description="Helical" evidence="1">
    <location>
        <begin position="9"/>
        <end position="29"/>
    </location>
</feature>
<feature type="transmembrane region" description="Helical" evidence="1">
    <location>
        <begin position="80"/>
        <end position="96"/>
    </location>
</feature>
<feature type="transmembrane region" description="Helical" evidence="1">
    <location>
        <begin position="41"/>
        <end position="60"/>
    </location>
</feature>
<dbReference type="EMBL" id="JACSQO010000001">
    <property type="protein sequence ID" value="MBD7942766.1"/>
    <property type="molecule type" value="Genomic_DNA"/>
</dbReference>
<feature type="transmembrane region" description="Helical" evidence="1">
    <location>
        <begin position="192"/>
        <end position="210"/>
    </location>
</feature>
<feature type="transmembrane region" description="Helical" evidence="1">
    <location>
        <begin position="128"/>
        <end position="147"/>
    </location>
</feature>
<organism evidence="2 3">
    <name type="scientific">Psychrobacillus faecigallinarum</name>
    <dbReference type="NCBI Taxonomy" id="2762235"/>
    <lineage>
        <taxon>Bacteria</taxon>
        <taxon>Bacillati</taxon>
        <taxon>Bacillota</taxon>
        <taxon>Bacilli</taxon>
        <taxon>Bacillales</taxon>
        <taxon>Bacillaceae</taxon>
        <taxon>Psychrobacillus</taxon>
    </lineage>
</organism>
<accession>A0ABR8R4Q3</accession>
<evidence type="ECO:0000313" key="2">
    <source>
        <dbReference type="EMBL" id="MBD7942766.1"/>
    </source>
</evidence>
<dbReference type="Proteomes" id="UP000640786">
    <property type="component" value="Unassembled WGS sequence"/>
</dbReference>
<keyword evidence="1" id="KW-0812">Transmembrane</keyword>
<dbReference type="RefSeq" id="WP_144537989.1">
    <property type="nucleotide sequence ID" value="NZ_JACSQO010000001.1"/>
</dbReference>
<feature type="transmembrane region" description="Helical" evidence="1">
    <location>
        <begin position="167"/>
        <end position="185"/>
    </location>
</feature>
<keyword evidence="3" id="KW-1185">Reference proteome</keyword>
<reference evidence="2 3" key="1">
    <citation type="submission" date="2020-08" db="EMBL/GenBank/DDBJ databases">
        <title>A Genomic Blueprint of the Chicken Gut Microbiome.</title>
        <authorList>
            <person name="Gilroy R."/>
            <person name="Ravi A."/>
            <person name="Getino M."/>
            <person name="Pursley I."/>
            <person name="Horton D.L."/>
            <person name="Alikhan N.-F."/>
            <person name="Baker D."/>
            <person name="Gharbi K."/>
            <person name="Hall N."/>
            <person name="Watson M."/>
            <person name="Adriaenssens E.M."/>
            <person name="Foster-Nyarko E."/>
            <person name="Jarju S."/>
            <person name="Secka A."/>
            <person name="Antonio M."/>
            <person name="Oren A."/>
            <person name="Chaudhuri R."/>
            <person name="La Ragione R.M."/>
            <person name="Hildebrand F."/>
            <person name="Pallen M.J."/>
        </authorList>
    </citation>
    <scope>NUCLEOTIDE SEQUENCE [LARGE SCALE GENOMIC DNA]</scope>
    <source>
        <strain evidence="2 3">Sa2BUA9</strain>
    </source>
</reference>
<proteinExistence type="predicted"/>
<comment type="caution">
    <text evidence="2">The sequence shown here is derived from an EMBL/GenBank/DDBJ whole genome shotgun (WGS) entry which is preliminary data.</text>
</comment>